<evidence type="ECO:0000256" key="3">
    <source>
        <dbReference type="ARBA" id="ARBA00023274"/>
    </source>
</evidence>
<dbReference type="InterPro" id="IPR001854">
    <property type="entry name" value="Ribosomal_uL29"/>
</dbReference>
<evidence type="ECO:0000256" key="2">
    <source>
        <dbReference type="ARBA" id="ARBA00022980"/>
    </source>
</evidence>
<protein>
    <recommendedName>
        <fullName evidence="4">Large ribosomal subunit protein uL29</fullName>
    </recommendedName>
    <alternativeName>
        <fullName evidence="5">50S ribosomal protein L29</fullName>
    </alternativeName>
</protein>
<evidence type="ECO:0000256" key="4">
    <source>
        <dbReference type="ARBA" id="ARBA00035204"/>
    </source>
</evidence>
<dbReference type="Pfam" id="PF00831">
    <property type="entry name" value="Ribosomal_L29"/>
    <property type="match status" value="1"/>
</dbReference>
<evidence type="ECO:0000256" key="1">
    <source>
        <dbReference type="ARBA" id="ARBA00009254"/>
    </source>
</evidence>
<accession>A0A382Y0U9</accession>
<dbReference type="NCBIfam" id="TIGR00012">
    <property type="entry name" value="L29"/>
    <property type="match status" value="1"/>
</dbReference>
<dbReference type="GO" id="GO:0006412">
    <property type="term" value="P:translation"/>
    <property type="evidence" value="ECO:0007669"/>
    <property type="project" value="InterPro"/>
</dbReference>
<gene>
    <name evidence="6" type="ORF">METZ01_LOCUS429856</name>
</gene>
<dbReference type="InterPro" id="IPR018254">
    <property type="entry name" value="Ribosomal_uL29_CS"/>
</dbReference>
<dbReference type="SUPFAM" id="SSF46561">
    <property type="entry name" value="Ribosomal protein L29 (L29p)"/>
    <property type="match status" value="1"/>
</dbReference>
<keyword evidence="3" id="KW-0687">Ribonucleoprotein</keyword>
<evidence type="ECO:0000256" key="5">
    <source>
        <dbReference type="ARBA" id="ARBA00035476"/>
    </source>
</evidence>
<name>A0A382Y0U9_9ZZZZ</name>
<organism evidence="6">
    <name type="scientific">marine metagenome</name>
    <dbReference type="NCBI Taxonomy" id="408172"/>
    <lineage>
        <taxon>unclassified sequences</taxon>
        <taxon>metagenomes</taxon>
        <taxon>ecological metagenomes</taxon>
    </lineage>
</organism>
<dbReference type="PROSITE" id="PS00579">
    <property type="entry name" value="RIBOSOMAL_L29"/>
    <property type="match status" value="1"/>
</dbReference>
<sequence length="63" mass="7507">MAEKSDSNMDRSKLWTELLELRNEQFNLRMQRGTGQLANPSRFKTVRRQIARVKTRINELTEL</sequence>
<reference evidence="6" key="1">
    <citation type="submission" date="2018-05" db="EMBL/GenBank/DDBJ databases">
        <authorList>
            <person name="Lanie J.A."/>
            <person name="Ng W.-L."/>
            <person name="Kazmierczak K.M."/>
            <person name="Andrzejewski T.M."/>
            <person name="Davidsen T.M."/>
            <person name="Wayne K.J."/>
            <person name="Tettelin H."/>
            <person name="Glass J.I."/>
            <person name="Rusch D."/>
            <person name="Podicherti R."/>
            <person name="Tsui H.-C.T."/>
            <person name="Winkler M.E."/>
        </authorList>
    </citation>
    <scope>NUCLEOTIDE SEQUENCE</scope>
</reference>
<dbReference type="GO" id="GO:1990904">
    <property type="term" value="C:ribonucleoprotein complex"/>
    <property type="evidence" value="ECO:0007669"/>
    <property type="project" value="UniProtKB-KW"/>
</dbReference>
<dbReference type="GO" id="GO:0003735">
    <property type="term" value="F:structural constituent of ribosome"/>
    <property type="evidence" value="ECO:0007669"/>
    <property type="project" value="InterPro"/>
</dbReference>
<keyword evidence="2" id="KW-0689">Ribosomal protein</keyword>
<dbReference type="Gene3D" id="6.10.140.1970">
    <property type="match status" value="1"/>
</dbReference>
<dbReference type="HAMAP" id="MF_00374">
    <property type="entry name" value="Ribosomal_uL29"/>
    <property type="match status" value="1"/>
</dbReference>
<dbReference type="InterPro" id="IPR036049">
    <property type="entry name" value="Ribosomal_uL29_sf"/>
</dbReference>
<dbReference type="CDD" id="cd00427">
    <property type="entry name" value="Ribosomal_L29_HIP"/>
    <property type="match status" value="1"/>
</dbReference>
<evidence type="ECO:0000313" key="6">
    <source>
        <dbReference type="EMBL" id="SVD77002.1"/>
    </source>
</evidence>
<dbReference type="EMBL" id="UINC01172104">
    <property type="protein sequence ID" value="SVD77002.1"/>
    <property type="molecule type" value="Genomic_DNA"/>
</dbReference>
<dbReference type="AlphaFoldDB" id="A0A382Y0U9"/>
<comment type="similarity">
    <text evidence="1">Belongs to the universal ribosomal protein uL29 family.</text>
</comment>
<proteinExistence type="inferred from homology"/>
<dbReference type="GO" id="GO:0005840">
    <property type="term" value="C:ribosome"/>
    <property type="evidence" value="ECO:0007669"/>
    <property type="project" value="UniProtKB-KW"/>
</dbReference>
<dbReference type="FunFam" id="1.10.287.310:FF:000001">
    <property type="entry name" value="50S ribosomal protein L29"/>
    <property type="match status" value="1"/>
</dbReference>